<comment type="subunit">
    <text evidence="6">Component of the GINS complex.</text>
</comment>
<evidence type="ECO:0000256" key="4">
    <source>
        <dbReference type="ARBA" id="ARBA00022705"/>
    </source>
</evidence>
<dbReference type="CDD" id="cd11710">
    <property type="entry name" value="GINS_A_psf1"/>
    <property type="match status" value="1"/>
</dbReference>
<evidence type="ECO:0000313" key="11">
    <source>
        <dbReference type="Proteomes" id="UP000812966"/>
    </source>
</evidence>
<dbReference type="Gene3D" id="1.20.58.1030">
    <property type="match status" value="1"/>
</dbReference>
<dbReference type="InterPro" id="IPR005339">
    <property type="entry name" value="GINS_Psf1"/>
</dbReference>
<evidence type="ECO:0000256" key="5">
    <source>
        <dbReference type="ARBA" id="ARBA00023242"/>
    </source>
</evidence>
<feature type="domain" description="GINS subunit" evidence="8">
    <location>
        <begin position="67"/>
        <end position="176"/>
    </location>
</feature>
<evidence type="ECO:0000256" key="1">
    <source>
        <dbReference type="ARBA" id="ARBA00004123"/>
    </source>
</evidence>
<protein>
    <recommendedName>
        <fullName evidence="3 6">DNA replication complex GINS protein PSF1</fullName>
    </recommendedName>
</protein>
<gene>
    <name evidence="10" type="ORF">FFLO_02121</name>
</gene>
<proteinExistence type="inferred from homology"/>
<dbReference type="InterPro" id="IPR056783">
    <property type="entry name" value="PSF1_C"/>
</dbReference>
<keyword evidence="5 6" id="KW-0539">Nucleus</keyword>
<comment type="similarity">
    <text evidence="2 6">Belongs to the GINS1/PSF1 family.</text>
</comment>
<dbReference type="Pfam" id="PF05916">
    <property type="entry name" value="Sld5"/>
    <property type="match status" value="1"/>
</dbReference>
<dbReference type="Proteomes" id="UP000812966">
    <property type="component" value="Unassembled WGS sequence"/>
</dbReference>
<dbReference type="GO" id="GO:1902983">
    <property type="term" value="P:DNA strand elongation involved in mitotic DNA replication"/>
    <property type="evidence" value="ECO:0007669"/>
    <property type="project" value="TreeGrafter"/>
</dbReference>
<feature type="domain" description="DNA replication complex GINS protein PSF1 C-terminal" evidence="9">
    <location>
        <begin position="195"/>
        <end position="242"/>
    </location>
</feature>
<keyword evidence="11" id="KW-1185">Reference proteome</keyword>
<keyword evidence="4 6" id="KW-0235">DNA replication</keyword>
<feature type="region of interest" description="Disordered" evidence="7">
    <location>
        <begin position="114"/>
        <end position="153"/>
    </location>
</feature>
<dbReference type="InterPro" id="IPR036224">
    <property type="entry name" value="GINS_bundle-like_dom_sf"/>
</dbReference>
<sequence>MYGDDALQLVLESRRSALTSTLPKYSDPLIRQICLETRQLDSHIQSTTSSYTREELNSPENLGVVAGLTVHHLAARRNKRCLMAYLAGRVDGVKGMYWEAGGGVAHLLASDRGASSLDEGSSNNNNNGNNNSNSNGQAGPTTTTPHGDNTLDLRSRLSPHELDFLLSYNDLILSYKTPFLSTLDLSSSISSPPGELYVDVQVVKDCGVVWTEMGQVEFRKGSRYMVRRGDVERLIVQGFLVEV</sequence>
<evidence type="ECO:0000256" key="6">
    <source>
        <dbReference type="RuleBase" id="RU368085"/>
    </source>
</evidence>
<dbReference type="InterPro" id="IPR021151">
    <property type="entry name" value="GINS_A"/>
</dbReference>
<evidence type="ECO:0000256" key="3">
    <source>
        <dbReference type="ARBA" id="ARBA00015143"/>
    </source>
</evidence>
<evidence type="ECO:0000256" key="7">
    <source>
        <dbReference type="SAM" id="MobiDB-lite"/>
    </source>
</evidence>
<dbReference type="SUPFAM" id="SSF158573">
    <property type="entry name" value="GINS helical bundle-like"/>
    <property type="match status" value="1"/>
</dbReference>
<feature type="compositionally biased region" description="Polar residues" evidence="7">
    <location>
        <begin position="137"/>
        <end position="147"/>
    </location>
</feature>
<dbReference type="CDD" id="cd21696">
    <property type="entry name" value="GINS_B_Psf1"/>
    <property type="match status" value="1"/>
</dbReference>
<dbReference type="PANTHER" id="PTHR12914">
    <property type="entry name" value="PARTNER OF SLD5"/>
    <property type="match status" value="1"/>
</dbReference>
<dbReference type="AlphaFoldDB" id="A0A8K0JNX8"/>
<comment type="subcellular location">
    <subcellularLocation>
        <location evidence="1 6">Nucleus</location>
    </subcellularLocation>
</comment>
<evidence type="ECO:0000313" key="10">
    <source>
        <dbReference type="EMBL" id="KAG7562447.1"/>
    </source>
</evidence>
<dbReference type="GO" id="GO:0000811">
    <property type="term" value="C:GINS complex"/>
    <property type="evidence" value="ECO:0007669"/>
    <property type="project" value="UniProtKB-UniRule"/>
</dbReference>
<dbReference type="EMBL" id="JABELV010000032">
    <property type="protein sequence ID" value="KAG7562447.1"/>
    <property type="molecule type" value="Genomic_DNA"/>
</dbReference>
<dbReference type="Pfam" id="PF24997">
    <property type="entry name" value="PSF1_C"/>
    <property type="match status" value="1"/>
</dbReference>
<name>A0A8K0JNX8_9TREE</name>
<feature type="compositionally biased region" description="Low complexity" evidence="7">
    <location>
        <begin position="120"/>
        <end position="136"/>
    </location>
</feature>
<comment type="function">
    <text evidence="6">Required for correct functioning of the GINS complex, a complex that plays an essential role in the initiation of DNA replication, and progression of DNA replication forks. GINS complex seems to bind preferentially to single-stranded DNA.</text>
</comment>
<accession>A0A8K0JNX8</accession>
<comment type="caution">
    <text evidence="10">The sequence shown here is derived from an EMBL/GenBank/DDBJ whole genome shotgun (WGS) entry which is preliminary data.</text>
</comment>
<evidence type="ECO:0000259" key="8">
    <source>
        <dbReference type="Pfam" id="PF05916"/>
    </source>
</evidence>
<dbReference type="PANTHER" id="PTHR12914:SF2">
    <property type="entry name" value="DNA REPLICATION COMPLEX GINS PROTEIN PSF1"/>
    <property type="match status" value="1"/>
</dbReference>
<reference evidence="10" key="1">
    <citation type="submission" date="2020-04" db="EMBL/GenBank/DDBJ databases">
        <title>Analysis of mating type loci in Filobasidium floriforme.</title>
        <authorList>
            <person name="Nowrousian M."/>
        </authorList>
    </citation>
    <scope>NUCLEOTIDE SEQUENCE</scope>
    <source>
        <strain evidence="10">CBS 6242</strain>
    </source>
</reference>
<evidence type="ECO:0000259" key="9">
    <source>
        <dbReference type="Pfam" id="PF24997"/>
    </source>
</evidence>
<evidence type="ECO:0000256" key="2">
    <source>
        <dbReference type="ARBA" id="ARBA00006677"/>
    </source>
</evidence>
<dbReference type="OrthoDB" id="10252587at2759"/>
<organism evidence="10 11">
    <name type="scientific">Filobasidium floriforme</name>
    <dbReference type="NCBI Taxonomy" id="5210"/>
    <lineage>
        <taxon>Eukaryota</taxon>
        <taxon>Fungi</taxon>
        <taxon>Dikarya</taxon>
        <taxon>Basidiomycota</taxon>
        <taxon>Agaricomycotina</taxon>
        <taxon>Tremellomycetes</taxon>
        <taxon>Filobasidiales</taxon>
        <taxon>Filobasidiaceae</taxon>
        <taxon>Filobasidium</taxon>
    </lineage>
</organism>